<dbReference type="EMBL" id="NBSH01000009">
    <property type="protein sequence ID" value="ORX35968.1"/>
    <property type="molecule type" value="Genomic_DNA"/>
</dbReference>
<evidence type="ECO:0000256" key="3">
    <source>
        <dbReference type="ARBA" id="ARBA00022989"/>
    </source>
</evidence>
<dbReference type="RefSeq" id="XP_021870097.1">
    <property type="nucleotide sequence ID" value="XM_022016244.1"/>
</dbReference>
<dbReference type="SMART" id="SM00679">
    <property type="entry name" value="CTNS"/>
    <property type="match status" value="2"/>
</dbReference>
<dbReference type="Proteomes" id="UP000193218">
    <property type="component" value="Unassembled WGS sequence"/>
</dbReference>
<proteinExistence type="inferred from homology"/>
<keyword evidence="4 7" id="KW-0472">Membrane</keyword>
<feature type="transmembrane region" description="Helical" evidence="7">
    <location>
        <begin position="49"/>
        <end position="73"/>
    </location>
</feature>
<name>A0A1Y1UD37_9TREE</name>
<dbReference type="STRING" id="4999.A0A1Y1UD37"/>
<dbReference type="GeneID" id="33558053"/>
<gene>
    <name evidence="8" type="ORF">BD324DRAFT_629707</name>
</gene>
<evidence type="ECO:0000256" key="2">
    <source>
        <dbReference type="ARBA" id="ARBA00022692"/>
    </source>
</evidence>
<evidence type="ECO:0000313" key="8">
    <source>
        <dbReference type="EMBL" id="ORX35968.1"/>
    </source>
</evidence>
<dbReference type="OrthoDB" id="8048523at2759"/>
<dbReference type="Pfam" id="PF04193">
    <property type="entry name" value="PQ-loop"/>
    <property type="match status" value="2"/>
</dbReference>
<dbReference type="Gene3D" id="1.20.1280.290">
    <property type="match status" value="2"/>
</dbReference>
<dbReference type="FunFam" id="1.20.1280.290:FF:000012">
    <property type="entry name" value="Vacuolar membrane PQ loop repeat protein"/>
    <property type="match status" value="1"/>
</dbReference>
<dbReference type="InterPro" id="IPR051415">
    <property type="entry name" value="LAAT-1"/>
</dbReference>
<keyword evidence="3 7" id="KW-1133">Transmembrane helix</keyword>
<dbReference type="PANTHER" id="PTHR16201">
    <property type="entry name" value="SEVEN TRANSMEMBRANE PROTEIN 1-RELATED"/>
    <property type="match status" value="1"/>
</dbReference>
<keyword evidence="2 7" id="KW-0812">Transmembrane</keyword>
<dbReference type="InterPro" id="IPR006603">
    <property type="entry name" value="PQ-loop_rpt"/>
</dbReference>
<feature type="transmembrane region" description="Helical" evidence="7">
    <location>
        <begin position="227"/>
        <end position="251"/>
    </location>
</feature>
<dbReference type="GO" id="GO:0015174">
    <property type="term" value="F:basic amino acid transmembrane transporter activity"/>
    <property type="evidence" value="ECO:0007669"/>
    <property type="project" value="UniProtKB-ARBA"/>
</dbReference>
<sequence length="274" mass="30666">MSIALWIVVFSPQIWENYQLQSGDGLSVSFIVLWLAGDLTNSLGSIMAHLLPTMIILGLYYSVCDLILLYQVYYYRRKRALKSAQTQHQSTETSPLLRPVELPPATQPKPFLPPYIEYPLLLLFVLGAGFGAWYVTDRSNGRTSMPDKPGPAKGGEVTLEWKSQVLGWASACLYLGSRLPQIAHNYKTRCAGLSLAMFFFSISGNVTYVMSILFISTDRHYLLANAAWLAGSGLTVFLDLFVLAQFAVFNLQDRRASKERLLVDDDRTHQVEAA</sequence>
<evidence type="ECO:0000256" key="1">
    <source>
        <dbReference type="ARBA" id="ARBA00004141"/>
    </source>
</evidence>
<dbReference type="AlphaFoldDB" id="A0A1Y1UD37"/>
<evidence type="ECO:0000313" key="9">
    <source>
        <dbReference type="Proteomes" id="UP000193218"/>
    </source>
</evidence>
<protein>
    <submittedName>
        <fullName evidence="8">PQ loop repeat-domain-containing protein</fullName>
    </submittedName>
</protein>
<evidence type="ECO:0000256" key="5">
    <source>
        <dbReference type="ARBA" id="ARBA00038039"/>
    </source>
</evidence>
<dbReference type="FunFam" id="1.20.1280.290:FF:000009">
    <property type="entry name" value="PQ loop repeat family protein"/>
    <property type="match status" value="1"/>
</dbReference>
<comment type="subcellular location">
    <subcellularLocation>
        <location evidence="1">Membrane</location>
        <topology evidence="1">Multi-pass membrane protein</topology>
    </subcellularLocation>
</comment>
<accession>A0A1Y1UD37</accession>
<evidence type="ECO:0000256" key="7">
    <source>
        <dbReference type="SAM" id="Phobius"/>
    </source>
</evidence>
<comment type="caution">
    <text evidence="8">The sequence shown here is derived from an EMBL/GenBank/DDBJ whole genome shotgun (WGS) entry which is preliminary data.</text>
</comment>
<dbReference type="GO" id="GO:0098852">
    <property type="term" value="C:lytic vacuole membrane"/>
    <property type="evidence" value="ECO:0007669"/>
    <property type="project" value="UniProtKB-ARBA"/>
</dbReference>
<evidence type="ECO:0000256" key="4">
    <source>
        <dbReference type="ARBA" id="ARBA00023136"/>
    </source>
</evidence>
<reference evidence="8 9" key="1">
    <citation type="submission" date="2017-03" db="EMBL/GenBank/DDBJ databases">
        <title>Widespread Adenine N6-methylation of Active Genes in Fungi.</title>
        <authorList>
            <consortium name="DOE Joint Genome Institute"/>
            <person name="Mondo S.J."/>
            <person name="Dannebaum R.O."/>
            <person name="Kuo R.C."/>
            <person name="Louie K.B."/>
            <person name="Bewick A.J."/>
            <person name="Labutti K."/>
            <person name="Haridas S."/>
            <person name="Kuo A."/>
            <person name="Salamov A."/>
            <person name="Ahrendt S.R."/>
            <person name="Lau R."/>
            <person name="Bowen B.P."/>
            <person name="Lipzen A."/>
            <person name="Sullivan W."/>
            <person name="Andreopoulos W.B."/>
            <person name="Clum A."/>
            <person name="Lindquist E."/>
            <person name="Daum C."/>
            <person name="Northen T.R."/>
            <person name="Ramamoorthy G."/>
            <person name="Schmitz R.J."/>
            <person name="Gryganskyi A."/>
            <person name="Culley D."/>
            <person name="Magnuson J."/>
            <person name="James T.Y."/>
            <person name="O'Malley M.A."/>
            <person name="Stajich J.E."/>
            <person name="Spatafora J.W."/>
            <person name="Visel A."/>
            <person name="Grigoriev I.V."/>
        </authorList>
    </citation>
    <scope>NUCLEOTIDE SEQUENCE [LARGE SCALE GENOMIC DNA]</scope>
    <source>
        <strain evidence="8 9">NRRL Y-17943</strain>
    </source>
</reference>
<feature type="transmembrane region" description="Helical" evidence="7">
    <location>
        <begin position="195"/>
        <end position="215"/>
    </location>
</feature>
<dbReference type="InParanoid" id="A0A1Y1UD37"/>
<comment type="similarity">
    <text evidence="5">Belongs to the laat-1 family.</text>
</comment>
<comment type="catalytic activity">
    <reaction evidence="6">
        <text>L-histidine(out) + L-arginine(in) = L-histidine(in) + L-arginine(out)</text>
        <dbReference type="Rhea" id="RHEA:71063"/>
        <dbReference type="ChEBI" id="CHEBI:32682"/>
        <dbReference type="ChEBI" id="CHEBI:57595"/>
    </reaction>
</comment>
<dbReference type="PANTHER" id="PTHR16201:SF44">
    <property type="entry name" value="SEVEN TRANSMEMBRANE PROTEIN 1"/>
    <property type="match status" value="1"/>
</dbReference>
<keyword evidence="9" id="KW-1185">Reference proteome</keyword>
<dbReference type="GO" id="GO:0034486">
    <property type="term" value="P:vacuolar transmembrane transport"/>
    <property type="evidence" value="ECO:0007669"/>
    <property type="project" value="UniProtKB-ARBA"/>
</dbReference>
<dbReference type="FunCoup" id="A0A1Y1UD37">
    <property type="interactions" value="83"/>
</dbReference>
<evidence type="ECO:0000256" key="6">
    <source>
        <dbReference type="ARBA" id="ARBA00050768"/>
    </source>
</evidence>
<organism evidence="8 9">
    <name type="scientific">Kockovaella imperatae</name>
    <dbReference type="NCBI Taxonomy" id="4999"/>
    <lineage>
        <taxon>Eukaryota</taxon>
        <taxon>Fungi</taxon>
        <taxon>Dikarya</taxon>
        <taxon>Basidiomycota</taxon>
        <taxon>Agaricomycotina</taxon>
        <taxon>Tremellomycetes</taxon>
        <taxon>Tremellales</taxon>
        <taxon>Cuniculitremaceae</taxon>
        <taxon>Kockovaella</taxon>
    </lineage>
</organism>